<reference evidence="2 3" key="1">
    <citation type="submission" date="2021-03" db="EMBL/GenBank/DDBJ databases">
        <title>Sequencing the genomes of 1000 actinobacteria strains.</title>
        <authorList>
            <person name="Klenk H.-P."/>
        </authorList>
    </citation>
    <scope>NUCLEOTIDE SEQUENCE [LARGE SCALE GENOMIC DNA]</scope>
    <source>
        <strain evidence="2 3">DSM 45516</strain>
    </source>
</reference>
<accession>A0ABS4QF01</accession>
<evidence type="ECO:0000256" key="1">
    <source>
        <dbReference type="SAM" id="MobiDB-lite"/>
    </source>
</evidence>
<gene>
    <name evidence="2" type="ORF">BJ987_002167</name>
</gene>
<proteinExistence type="predicted"/>
<dbReference type="EMBL" id="JAGGMR010000001">
    <property type="protein sequence ID" value="MBP2189266.1"/>
    <property type="molecule type" value="Genomic_DNA"/>
</dbReference>
<name>A0ABS4QF01_9NOCA</name>
<sequence length="54" mass="5472">MGIMGELFGGQKPADEGSEDSNGQVRPGVELDLDAGVIRVSRARAADGSEPATG</sequence>
<organism evidence="2 3">
    <name type="scientific">Nocardia goodfellowii</name>
    <dbReference type="NCBI Taxonomy" id="882446"/>
    <lineage>
        <taxon>Bacteria</taxon>
        <taxon>Bacillati</taxon>
        <taxon>Actinomycetota</taxon>
        <taxon>Actinomycetes</taxon>
        <taxon>Mycobacteriales</taxon>
        <taxon>Nocardiaceae</taxon>
        <taxon>Nocardia</taxon>
    </lineage>
</organism>
<feature type="region of interest" description="Disordered" evidence="1">
    <location>
        <begin position="1"/>
        <end position="32"/>
    </location>
</feature>
<dbReference type="Proteomes" id="UP001519325">
    <property type="component" value="Unassembled WGS sequence"/>
</dbReference>
<evidence type="ECO:0000313" key="3">
    <source>
        <dbReference type="Proteomes" id="UP001519325"/>
    </source>
</evidence>
<protein>
    <submittedName>
        <fullName evidence="2">Uncharacterized protein</fullName>
    </submittedName>
</protein>
<evidence type="ECO:0000313" key="2">
    <source>
        <dbReference type="EMBL" id="MBP2189266.1"/>
    </source>
</evidence>
<dbReference type="RefSeq" id="WP_209887700.1">
    <property type="nucleotide sequence ID" value="NZ_JAGGMR010000001.1"/>
</dbReference>
<keyword evidence="3" id="KW-1185">Reference proteome</keyword>
<comment type="caution">
    <text evidence="2">The sequence shown here is derived from an EMBL/GenBank/DDBJ whole genome shotgun (WGS) entry which is preliminary data.</text>
</comment>